<evidence type="ECO:0000313" key="3">
    <source>
        <dbReference type="EMBL" id="MXR42121.1"/>
    </source>
</evidence>
<evidence type="ECO:0000256" key="2">
    <source>
        <dbReference type="SAM" id="Phobius"/>
    </source>
</evidence>
<sequence>MSSSAHPIALRLERRVGGATRLLATVMGLPLVDGIFPALVIAGALTMPFGIIETGLLIFGGSATVAVVLAEMEGTPREKAVSVLLLGVVLVPVAMAEAALAETIQSLLNTDVFHRFAGLVILAVAAKTASAEIGEYLPSPGAIIGLGLIASFQPAGAELAVTLNPDLLARAGAAAGVGVAFALSVAVAGDRLRGRVDIDRFRFGSSVALGILSLSVLGLLPTEQPVALGVLVVTALFAYDPNADAAADSAETEGPGPDDAGYGASDSGADTPASAVTTDGGDEVDGGAVAATDAAAADEPASGVAFGSSPTAPTAGIDPVDSAEAGETTDDTDDDSDGEPSREPWL</sequence>
<evidence type="ECO:0000313" key="4">
    <source>
        <dbReference type="Proteomes" id="UP000437065"/>
    </source>
</evidence>
<dbReference type="Pfam" id="PF19107">
    <property type="entry name" value="DUF5794"/>
    <property type="match status" value="1"/>
</dbReference>
<feature type="transmembrane region" description="Helical" evidence="2">
    <location>
        <begin position="21"/>
        <end position="45"/>
    </location>
</feature>
<dbReference type="RefSeq" id="WP_321168074.1">
    <property type="nucleotide sequence ID" value="NZ_WUUS01000007.1"/>
</dbReference>
<feature type="transmembrane region" description="Helical" evidence="2">
    <location>
        <begin position="201"/>
        <end position="220"/>
    </location>
</feature>
<dbReference type="Proteomes" id="UP000437065">
    <property type="component" value="Unassembled WGS sequence"/>
</dbReference>
<dbReference type="InterPro" id="IPR043812">
    <property type="entry name" value="DUF5794"/>
</dbReference>
<keyword evidence="2" id="KW-0472">Membrane</keyword>
<feature type="compositionally biased region" description="Acidic residues" evidence="1">
    <location>
        <begin position="327"/>
        <end position="338"/>
    </location>
</feature>
<feature type="transmembrane region" description="Helical" evidence="2">
    <location>
        <begin position="81"/>
        <end position="100"/>
    </location>
</feature>
<accession>A0A6B0T053</accession>
<organism evidence="3 4">
    <name type="scientific">Halobaculum saliterrae</name>
    <dbReference type="NCBI Taxonomy" id="2073113"/>
    <lineage>
        <taxon>Archaea</taxon>
        <taxon>Methanobacteriati</taxon>
        <taxon>Methanobacteriota</taxon>
        <taxon>Stenosarchaea group</taxon>
        <taxon>Halobacteria</taxon>
        <taxon>Halobacteriales</taxon>
        <taxon>Haloferacaceae</taxon>
        <taxon>Halobaculum</taxon>
    </lineage>
</organism>
<feature type="transmembrane region" description="Helical" evidence="2">
    <location>
        <begin position="51"/>
        <end position="69"/>
    </location>
</feature>
<keyword evidence="4" id="KW-1185">Reference proteome</keyword>
<reference evidence="3 4" key="1">
    <citation type="submission" date="2019-12" db="EMBL/GenBank/DDBJ databases">
        <title>Isolation and characterization of three novel carbon monoxide-oxidizing members of Halobacteria from salione crusts and soils.</title>
        <authorList>
            <person name="Myers M.R."/>
            <person name="King G.M."/>
        </authorList>
    </citation>
    <scope>NUCLEOTIDE SEQUENCE [LARGE SCALE GENOMIC DNA]</scope>
    <source>
        <strain evidence="3 4">WSA2</strain>
    </source>
</reference>
<feature type="region of interest" description="Disordered" evidence="1">
    <location>
        <begin position="246"/>
        <end position="346"/>
    </location>
</feature>
<feature type="compositionally biased region" description="Low complexity" evidence="1">
    <location>
        <begin position="286"/>
        <end position="305"/>
    </location>
</feature>
<gene>
    <name evidence="3" type="ORF">GRX01_12330</name>
</gene>
<proteinExistence type="predicted"/>
<evidence type="ECO:0000256" key="1">
    <source>
        <dbReference type="SAM" id="MobiDB-lite"/>
    </source>
</evidence>
<keyword evidence="2" id="KW-1133">Transmembrane helix</keyword>
<feature type="transmembrane region" description="Helical" evidence="2">
    <location>
        <begin position="167"/>
        <end position="189"/>
    </location>
</feature>
<keyword evidence="2" id="KW-0812">Transmembrane</keyword>
<dbReference type="EMBL" id="WUUS01000007">
    <property type="protein sequence ID" value="MXR42121.1"/>
    <property type="molecule type" value="Genomic_DNA"/>
</dbReference>
<protein>
    <submittedName>
        <fullName evidence="3">Uncharacterized protein</fullName>
    </submittedName>
</protein>
<dbReference type="AlphaFoldDB" id="A0A6B0T053"/>
<comment type="caution">
    <text evidence="3">The sequence shown here is derived from an EMBL/GenBank/DDBJ whole genome shotgun (WGS) entry which is preliminary data.</text>
</comment>
<name>A0A6B0T053_9EURY</name>